<feature type="region of interest" description="Disordered" evidence="1">
    <location>
        <begin position="225"/>
        <end position="248"/>
    </location>
</feature>
<accession>A0AA39J5K1</accession>
<evidence type="ECO:0000313" key="3">
    <source>
        <dbReference type="Proteomes" id="UP001175226"/>
    </source>
</evidence>
<reference evidence="2" key="1">
    <citation type="submission" date="2023-06" db="EMBL/GenBank/DDBJ databases">
        <authorList>
            <consortium name="Lawrence Berkeley National Laboratory"/>
            <person name="Ahrendt S."/>
            <person name="Sahu N."/>
            <person name="Indic B."/>
            <person name="Wong-Bajracharya J."/>
            <person name="Merenyi Z."/>
            <person name="Ke H.-M."/>
            <person name="Monk M."/>
            <person name="Kocsube S."/>
            <person name="Drula E."/>
            <person name="Lipzen A."/>
            <person name="Balint B."/>
            <person name="Henrissat B."/>
            <person name="Andreopoulos B."/>
            <person name="Martin F.M."/>
            <person name="Harder C.B."/>
            <person name="Rigling D."/>
            <person name="Ford K.L."/>
            <person name="Foster G.D."/>
            <person name="Pangilinan J."/>
            <person name="Papanicolaou A."/>
            <person name="Barry K."/>
            <person name="LaButti K."/>
            <person name="Viragh M."/>
            <person name="Koriabine M."/>
            <person name="Yan M."/>
            <person name="Riley R."/>
            <person name="Champramary S."/>
            <person name="Plett K.L."/>
            <person name="Tsai I.J."/>
            <person name="Slot J."/>
            <person name="Sipos G."/>
            <person name="Plett J."/>
            <person name="Nagy L.G."/>
            <person name="Grigoriev I.V."/>
        </authorList>
    </citation>
    <scope>NUCLEOTIDE SEQUENCE</scope>
    <source>
        <strain evidence="2">FPL87.14</strain>
    </source>
</reference>
<name>A0AA39J5K1_9AGAR</name>
<comment type="caution">
    <text evidence="2">The sequence shown here is derived from an EMBL/GenBank/DDBJ whole genome shotgun (WGS) entry which is preliminary data.</text>
</comment>
<dbReference type="AlphaFoldDB" id="A0AA39J5K1"/>
<gene>
    <name evidence="2" type="ORF">EV421DRAFT_1989394</name>
</gene>
<dbReference type="EMBL" id="JAUEPT010000069">
    <property type="protein sequence ID" value="KAK0434728.1"/>
    <property type="molecule type" value="Genomic_DNA"/>
</dbReference>
<sequence>MKGESEMTTLVHDGNRVFGGVSPRAGRGSSNLTGDFLNVRHRRRTALQIEAASAMLAVWLRNGLDVRKKRNMFVTVSSLADDGSHKPLGTWIPMPGVTKCYLGSVSTFRPEVLSGRYHPVPAAHLQARWRLSMSIIQDDFAGAIVSRPISTKRPRAVTEAFDPLQLLGSTVEPEGGQSVYTHLHNHLVGGYNGTVGRVSHRLAYPPPSPVVFSSFSPSVGSWTVAGPPNVSSNDSKRVLGNRTSSEIT</sequence>
<organism evidence="2 3">
    <name type="scientific">Armillaria borealis</name>
    <dbReference type="NCBI Taxonomy" id="47425"/>
    <lineage>
        <taxon>Eukaryota</taxon>
        <taxon>Fungi</taxon>
        <taxon>Dikarya</taxon>
        <taxon>Basidiomycota</taxon>
        <taxon>Agaricomycotina</taxon>
        <taxon>Agaricomycetes</taxon>
        <taxon>Agaricomycetidae</taxon>
        <taxon>Agaricales</taxon>
        <taxon>Marasmiineae</taxon>
        <taxon>Physalacriaceae</taxon>
        <taxon>Armillaria</taxon>
    </lineage>
</organism>
<keyword evidence="3" id="KW-1185">Reference proteome</keyword>
<dbReference type="Proteomes" id="UP001175226">
    <property type="component" value="Unassembled WGS sequence"/>
</dbReference>
<evidence type="ECO:0000313" key="2">
    <source>
        <dbReference type="EMBL" id="KAK0434728.1"/>
    </source>
</evidence>
<protein>
    <submittedName>
        <fullName evidence="2">Uncharacterized protein</fullName>
    </submittedName>
</protein>
<evidence type="ECO:0000256" key="1">
    <source>
        <dbReference type="SAM" id="MobiDB-lite"/>
    </source>
</evidence>
<proteinExistence type="predicted"/>